<organism evidence="1 2">
    <name type="scientific">Melia azedarach</name>
    <name type="common">Chinaberry tree</name>
    <dbReference type="NCBI Taxonomy" id="155640"/>
    <lineage>
        <taxon>Eukaryota</taxon>
        <taxon>Viridiplantae</taxon>
        <taxon>Streptophyta</taxon>
        <taxon>Embryophyta</taxon>
        <taxon>Tracheophyta</taxon>
        <taxon>Spermatophyta</taxon>
        <taxon>Magnoliopsida</taxon>
        <taxon>eudicotyledons</taxon>
        <taxon>Gunneridae</taxon>
        <taxon>Pentapetalae</taxon>
        <taxon>rosids</taxon>
        <taxon>malvids</taxon>
        <taxon>Sapindales</taxon>
        <taxon>Meliaceae</taxon>
        <taxon>Melia</taxon>
    </lineage>
</organism>
<proteinExistence type="predicted"/>
<sequence length="224" mass="24484">MEKARKMDSESEQDHGPSLPPKLSLFSFPSKAHEPPGMLTPPIHPQAAVPFQWEEAPGKPRPCSADAGDSKPKVARCLELPPRLLTETKVSGSTDSPTTVLDGPYVGDRSLLNTLSFRSPATEKIYFGSSRWGSVKKNNKEVIVGGGFDFLFPDGHDGSRNSGSGGDGTKVKITRITKRSGSFLSLSQAKSQNLLTSIYESFKQVVPWTSRRRRQDKLTKTSSH</sequence>
<gene>
    <name evidence="1" type="ORF">OWV82_005347</name>
</gene>
<name>A0ACC1YTW8_MELAZ</name>
<comment type="caution">
    <text evidence="1">The sequence shown here is derived from an EMBL/GenBank/DDBJ whole genome shotgun (WGS) entry which is preliminary data.</text>
</comment>
<protein>
    <submittedName>
        <fullName evidence="1">DUF688 domain-containing protein</fullName>
    </submittedName>
</protein>
<keyword evidence="2" id="KW-1185">Reference proteome</keyword>
<evidence type="ECO:0000313" key="2">
    <source>
        <dbReference type="Proteomes" id="UP001164539"/>
    </source>
</evidence>
<accession>A0ACC1YTW8</accession>
<evidence type="ECO:0000313" key="1">
    <source>
        <dbReference type="EMBL" id="KAJ4726677.1"/>
    </source>
</evidence>
<dbReference type="Proteomes" id="UP001164539">
    <property type="component" value="Chromosome 2"/>
</dbReference>
<reference evidence="1 2" key="1">
    <citation type="journal article" date="2023" name="Science">
        <title>Complex scaffold remodeling in plant triterpene biosynthesis.</title>
        <authorList>
            <person name="De La Pena R."/>
            <person name="Hodgson H."/>
            <person name="Liu J.C."/>
            <person name="Stephenson M.J."/>
            <person name="Martin A.C."/>
            <person name="Owen C."/>
            <person name="Harkess A."/>
            <person name="Leebens-Mack J."/>
            <person name="Jimenez L.E."/>
            <person name="Osbourn A."/>
            <person name="Sattely E.S."/>
        </authorList>
    </citation>
    <scope>NUCLEOTIDE SEQUENCE [LARGE SCALE GENOMIC DNA]</scope>
    <source>
        <strain evidence="2">cv. JPN11</strain>
        <tissue evidence="1">Leaf</tissue>
    </source>
</reference>
<dbReference type="EMBL" id="CM051395">
    <property type="protein sequence ID" value="KAJ4726677.1"/>
    <property type="molecule type" value="Genomic_DNA"/>
</dbReference>